<reference evidence="1 2" key="1">
    <citation type="submission" date="2015-05" db="EMBL/GenBank/DDBJ databases">
        <authorList>
            <person name="Liu X."/>
            <person name="Tong Y."/>
            <person name="Huang Y."/>
            <person name="Fan H."/>
            <person name="An X."/>
            <person name="Mi Z."/>
            <person name="Zhang Z."/>
        </authorList>
    </citation>
    <scope>NUCLEOTIDE SEQUENCE [LARGE SCALE GENOMIC DNA]</scope>
</reference>
<protein>
    <submittedName>
        <fullName evidence="1">Uncharacterized protein</fullName>
    </submittedName>
</protein>
<dbReference type="EMBL" id="KR560069">
    <property type="protein sequence ID" value="AKO61559.1"/>
    <property type="molecule type" value="Genomic_DNA"/>
</dbReference>
<sequence length="122" mass="13958">MSHNPQAPTAFSAPTQVIGADIHVILPPYLMPLSEGPGYYFNVDDEQLYSLKSGKLRKMKYQQANYTYNRPAGWFISVKGKRIHIGPKKLKTRATAFRLERRAGNVPLQQVEYDVNHNKKVR</sequence>
<proteinExistence type="predicted"/>
<dbReference type="KEGG" id="vg:65066660"/>
<name>A0A0H4ITB1_9CAUD</name>
<keyword evidence="2" id="KW-1185">Reference proteome</keyword>
<evidence type="ECO:0000313" key="1">
    <source>
        <dbReference type="EMBL" id="AKO61559.1"/>
    </source>
</evidence>
<dbReference type="GeneID" id="65066660"/>
<dbReference type="Proteomes" id="UP000224291">
    <property type="component" value="Segment"/>
</dbReference>
<accession>A0A0H4ITB1</accession>
<organism evidence="1 2">
    <name type="scientific">Stenotrophomonas phage IME-SM1</name>
    <dbReference type="NCBI Taxonomy" id="1654717"/>
    <lineage>
        <taxon>Viruses</taxon>
        <taxon>Duplodnaviria</taxon>
        <taxon>Heunggongvirae</taxon>
        <taxon>Uroviricota</taxon>
        <taxon>Caudoviricetes</taxon>
        <taxon>Menderavirus</taxon>
        <taxon>Menderavirus IMESM1</taxon>
    </lineage>
</organism>
<evidence type="ECO:0000313" key="2">
    <source>
        <dbReference type="Proteomes" id="UP000224291"/>
    </source>
</evidence>
<dbReference type="RefSeq" id="YP_010077752.1">
    <property type="nucleotide sequence ID" value="NC_054952.1"/>
</dbReference>